<accession>A0A7W5GGH6</accession>
<dbReference type="EMBL" id="JACHXY010000003">
    <property type="protein sequence ID" value="MBB3159116.1"/>
    <property type="molecule type" value="Genomic_DNA"/>
</dbReference>
<evidence type="ECO:0000313" key="2">
    <source>
        <dbReference type="EMBL" id="MBB3159116.1"/>
    </source>
</evidence>
<proteinExistence type="predicted"/>
<reference evidence="2 3" key="1">
    <citation type="submission" date="2020-08" db="EMBL/GenBank/DDBJ databases">
        <title>Genomic Encyclopedia of Type Strains, Phase III (KMG-III): the genomes of soil and plant-associated and newly described type strains.</title>
        <authorList>
            <person name="Whitman W."/>
        </authorList>
    </citation>
    <scope>NUCLEOTIDE SEQUENCE [LARGE SCALE GENOMIC DNA]</scope>
    <source>
        <strain evidence="2 3">CECT 8356</strain>
    </source>
</reference>
<gene>
    <name evidence="2" type="ORF">FHS07_002834</name>
</gene>
<evidence type="ECO:0000313" key="3">
    <source>
        <dbReference type="Proteomes" id="UP000543579"/>
    </source>
</evidence>
<protein>
    <submittedName>
        <fullName evidence="2">Uncharacterized protein</fullName>
    </submittedName>
</protein>
<sequence>MTRTLAALPGAARRLCLSRRNGEICTREDGHRGLHHRTGGRLLWSDLQADPPTCTGAGEPAAPAPTLPDGYPDGRALCPVCWAFVVPVNGALAPHDSWRGDETREEADRRRDWFNSFGW</sequence>
<name>A0A7W5GGH6_9MICO</name>
<organism evidence="2 3">
    <name type="scientific">Microbacterium proteolyticum</name>
    <dbReference type="NCBI Taxonomy" id="1572644"/>
    <lineage>
        <taxon>Bacteria</taxon>
        <taxon>Bacillati</taxon>
        <taxon>Actinomycetota</taxon>
        <taxon>Actinomycetes</taxon>
        <taxon>Micrococcales</taxon>
        <taxon>Microbacteriaceae</taxon>
        <taxon>Microbacterium</taxon>
    </lineage>
</organism>
<dbReference type="RefSeq" id="WP_246383595.1">
    <property type="nucleotide sequence ID" value="NZ_JACHXY010000003.1"/>
</dbReference>
<feature type="region of interest" description="Disordered" evidence="1">
    <location>
        <begin position="48"/>
        <end position="68"/>
    </location>
</feature>
<feature type="compositionally biased region" description="Low complexity" evidence="1">
    <location>
        <begin position="51"/>
        <end position="61"/>
    </location>
</feature>
<dbReference type="Proteomes" id="UP000543579">
    <property type="component" value="Unassembled WGS sequence"/>
</dbReference>
<comment type="caution">
    <text evidence="2">The sequence shown here is derived from an EMBL/GenBank/DDBJ whole genome shotgun (WGS) entry which is preliminary data.</text>
</comment>
<evidence type="ECO:0000256" key="1">
    <source>
        <dbReference type="SAM" id="MobiDB-lite"/>
    </source>
</evidence>
<dbReference type="AlphaFoldDB" id="A0A7W5GGH6"/>